<protein>
    <submittedName>
        <fullName evidence="6">Autoinducer 2 (AI-2) kinase</fullName>
    </submittedName>
</protein>
<dbReference type="RefSeq" id="WP_093331016.1">
    <property type="nucleotide sequence ID" value="NZ_FOAF01000011.1"/>
</dbReference>
<evidence type="ECO:0000259" key="5">
    <source>
        <dbReference type="Pfam" id="PF02782"/>
    </source>
</evidence>
<dbReference type="PIRSF" id="PIRSF000538">
    <property type="entry name" value="GlpK"/>
    <property type="match status" value="1"/>
</dbReference>
<dbReference type="PANTHER" id="PTHR43095">
    <property type="entry name" value="SUGAR KINASE"/>
    <property type="match status" value="1"/>
</dbReference>
<comment type="similarity">
    <text evidence="1">Belongs to the FGGY kinase family.</text>
</comment>
<dbReference type="Gene3D" id="3.30.420.40">
    <property type="match status" value="2"/>
</dbReference>
<evidence type="ECO:0000256" key="3">
    <source>
        <dbReference type="ARBA" id="ARBA00022777"/>
    </source>
</evidence>
<keyword evidence="7" id="KW-1185">Reference proteome</keyword>
<dbReference type="InterPro" id="IPR000577">
    <property type="entry name" value="Carb_kinase_FGGY"/>
</dbReference>
<dbReference type="OrthoDB" id="9805576at2"/>
<accession>A0A1H7XWA6</accession>
<proteinExistence type="inferred from homology"/>
<feature type="domain" description="Carbohydrate kinase FGGY C-terminal" evidence="5">
    <location>
        <begin position="351"/>
        <end position="442"/>
    </location>
</feature>
<evidence type="ECO:0000313" key="7">
    <source>
        <dbReference type="Proteomes" id="UP000199421"/>
    </source>
</evidence>
<dbReference type="Pfam" id="PF02782">
    <property type="entry name" value="FGGY_C"/>
    <property type="match status" value="1"/>
</dbReference>
<keyword evidence="2" id="KW-0808">Transferase</keyword>
<evidence type="ECO:0000313" key="6">
    <source>
        <dbReference type="EMBL" id="SEM37914.1"/>
    </source>
</evidence>
<name>A0A1H7XWA6_OLID1</name>
<keyword evidence="3 6" id="KW-0418">Kinase</keyword>
<dbReference type="SUPFAM" id="SSF53067">
    <property type="entry name" value="Actin-like ATPase domain"/>
    <property type="match status" value="2"/>
</dbReference>
<reference evidence="7" key="1">
    <citation type="submission" date="2016-10" db="EMBL/GenBank/DDBJ databases">
        <authorList>
            <person name="Varghese N."/>
            <person name="Submissions S."/>
        </authorList>
    </citation>
    <scope>NUCLEOTIDE SEQUENCE [LARGE SCALE GENOMIC DNA]</scope>
    <source>
        <strain evidence="7">DSM 18733</strain>
    </source>
</reference>
<evidence type="ECO:0000256" key="1">
    <source>
        <dbReference type="ARBA" id="ARBA00009156"/>
    </source>
</evidence>
<sequence>MNLKEKEAYLIVDIGTGNARVATVLPNGTICCLRRENVHYEKDDAYPDSISFDPNTLWQQIVEMTLQVLQETNVKITAITATSQREGVVVLDEQGNALIGMSNHDNRGREWEHLVQDKSAMYGITGRYPSALFSALKLVGLRERRQTIWKQAASFTSISDWIEFKFSGKLGYEHSQASETLLYDVQQGKWTPEHCAIFGLSTQLLPPLKLSGTILGNILAPLAEMLGISPEAIIVSGGSDTQVAIKSVSPEIDDVVIVSGTTTPLVKVANKYIIDQYERTWTSRHVEQDTFLLEANAGVTGLNYQRLKEIFYPNEGYDIIEKELANINQQQCIASLGSLVADEKSPLTKGGFIFNAPVSHQLTRGDFAWAILWDIACSIYENYKTLCDVSPHSKDYLLACGGGVQSLTLRQFLANLFNKKVVIKNTYRQSSVIGGAFICNHALHKTDDTSHILETTTPTDPIYYAKRYQEWQATRKTFKQVV</sequence>
<evidence type="ECO:0000256" key="2">
    <source>
        <dbReference type="ARBA" id="ARBA00022679"/>
    </source>
</evidence>
<dbReference type="InterPro" id="IPR050406">
    <property type="entry name" value="FGGY_Carb_Kinase"/>
</dbReference>
<dbReference type="GO" id="GO:0005975">
    <property type="term" value="P:carbohydrate metabolic process"/>
    <property type="evidence" value="ECO:0007669"/>
    <property type="project" value="InterPro"/>
</dbReference>
<gene>
    <name evidence="6" type="ORF">SAMN05661044_05020</name>
</gene>
<dbReference type="InterPro" id="IPR018484">
    <property type="entry name" value="FGGY_N"/>
</dbReference>
<dbReference type="STRING" id="407022.SAMN05661044_05020"/>
<dbReference type="InterPro" id="IPR043129">
    <property type="entry name" value="ATPase_NBD"/>
</dbReference>
<dbReference type="InterPro" id="IPR018485">
    <property type="entry name" value="FGGY_C"/>
</dbReference>
<evidence type="ECO:0000259" key="4">
    <source>
        <dbReference type="Pfam" id="PF00370"/>
    </source>
</evidence>
<dbReference type="Pfam" id="PF00370">
    <property type="entry name" value="FGGY_N"/>
    <property type="match status" value="1"/>
</dbReference>
<dbReference type="GO" id="GO:0016301">
    <property type="term" value="F:kinase activity"/>
    <property type="evidence" value="ECO:0007669"/>
    <property type="project" value="UniProtKB-KW"/>
</dbReference>
<dbReference type="PANTHER" id="PTHR43095:SF2">
    <property type="entry name" value="GLUCONOKINASE"/>
    <property type="match status" value="1"/>
</dbReference>
<organism evidence="6 7">
    <name type="scientific">Olivibacter domesticus</name>
    <name type="common">Pseudosphingobacterium domesticum</name>
    <dbReference type="NCBI Taxonomy" id="407022"/>
    <lineage>
        <taxon>Bacteria</taxon>
        <taxon>Pseudomonadati</taxon>
        <taxon>Bacteroidota</taxon>
        <taxon>Sphingobacteriia</taxon>
        <taxon>Sphingobacteriales</taxon>
        <taxon>Sphingobacteriaceae</taxon>
        <taxon>Olivibacter</taxon>
    </lineage>
</organism>
<dbReference type="Proteomes" id="UP000199421">
    <property type="component" value="Unassembled WGS sequence"/>
</dbReference>
<dbReference type="AlphaFoldDB" id="A0A1H7XWA6"/>
<dbReference type="CDD" id="cd07798">
    <property type="entry name" value="ASKHA_NBD_FGGY_YoaC-like"/>
    <property type="match status" value="1"/>
</dbReference>
<feature type="domain" description="Carbohydrate kinase FGGY N-terminal" evidence="4">
    <location>
        <begin position="9"/>
        <end position="244"/>
    </location>
</feature>
<dbReference type="EMBL" id="FOAF01000011">
    <property type="protein sequence ID" value="SEM37914.1"/>
    <property type="molecule type" value="Genomic_DNA"/>
</dbReference>